<protein>
    <submittedName>
        <fullName evidence="3">Uncharacterized protein LOC111005734 isoform X1</fullName>
    </submittedName>
</protein>
<dbReference type="OrthoDB" id="275278at2759"/>
<dbReference type="KEGG" id="mcha:111005734"/>
<feature type="region of interest" description="Disordered" evidence="1">
    <location>
        <begin position="736"/>
        <end position="766"/>
    </location>
</feature>
<evidence type="ECO:0000256" key="1">
    <source>
        <dbReference type="SAM" id="MobiDB-lite"/>
    </source>
</evidence>
<dbReference type="GO" id="GO:0005743">
    <property type="term" value="C:mitochondrial inner membrane"/>
    <property type="evidence" value="ECO:0007669"/>
    <property type="project" value="InterPro"/>
</dbReference>
<evidence type="ECO:0000313" key="2">
    <source>
        <dbReference type="Proteomes" id="UP000504603"/>
    </source>
</evidence>
<dbReference type="Proteomes" id="UP000504603">
    <property type="component" value="Unplaced"/>
</dbReference>
<proteinExistence type="predicted"/>
<dbReference type="InterPro" id="IPR044202">
    <property type="entry name" value="LETM1/MDM38-like"/>
</dbReference>
<dbReference type="PANTHER" id="PTHR14009">
    <property type="entry name" value="LEUCINE ZIPPER-EF-HAND CONTAINING TRANSMEMBRANE PROTEIN"/>
    <property type="match status" value="1"/>
</dbReference>
<reference evidence="3" key="1">
    <citation type="submission" date="2025-08" db="UniProtKB">
        <authorList>
            <consortium name="RefSeq"/>
        </authorList>
    </citation>
    <scope>IDENTIFICATION</scope>
    <source>
        <strain evidence="3">OHB3-1</strain>
    </source>
</reference>
<dbReference type="GeneID" id="111005734"/>
<dbReference type="RefSeq" id="XP_022133041.1">
    <property type="nucleotide sequence ID" value="XM_022277349.1"/>
</dbReference>
<feature type="region of interest" description="Disordered" evidence="1">
    <location>
        <begin position="557"/>
        <end position="576"/>
    </location>
</feature>
<feature type="region of interest" description="Disordered" evidence="1">
    <location>
        <begin position="641"/>
        <end position="666"/>
    </location>
</feature>
<dbReference type="PANTHER" id="PTHR14009:SF9">
    <property type="entry name" value="LETM1-LIKE PROTEIN"/>
    <property type="match status" value="1"/>
</dbReference>
<feature type="compositionally biased region" description="Low complexity" evidence="1">
    <location>
        <begin position="557"/>
        <end position="566"/>
    </location>
</feature>
<gene>
    <name evidence="3" type="primary">LOC111005734</name>
</gene>
<sequence length="905" mass="101660">MAIELQGTSFLPSSSSTPWLPYTSTRTYFSCKRAAQLDCLLSSWGKSRKRCLIRAALSEKNVSNLNPSLIGFRKRYLQLCRKRNLSLLASADESVTVNGSPQASTSSDVGNMSIRLDDSRKQDYNDGLVQSLHDAARIFDLAIKEHSASSKMHWFSTTWLGIDRNSWVKSLSYQASVYSLLQAASEISSRGDSRDRDVNVFVERSLLRQSAPLESLIREKLLAKQPEAYDWFWSQQIPVMITSFVNYFEQDPRYSAATALGGRGLPVGSSNACDVSLLMLALACLAAITKLGPARISCPQFFSIIPEISGRLMDMLVEYVPISEAFQSIKNIGLRREFLVHFGSRAAACRVKNDCGAEEVIFWVGLVQKQLQQAIDRERIWSRLTTSESIEVLEKDLAIFGFFIALGRSTQSFLSANGFDVLDDSLGSFIRYLIGGSVLYYPHLSSISSYQLYVEVVCEELDWLPFYPSNPGHLKQSQDHMSKREGPPNVEAIPQALEVCAHWIECFIKYSKWLENPSNVKAAKFLSVGHTKLTECMEELGILKNDILERNANISVEKTGSSNSSSTERETESFDKALESVEEALKRLEQLLQELHLSSTNSGREHLKAACSDLEKIRKLKKEAEFLEASFRAKAASLQQEDDENLRQSSISNQHEYLKGKNKKRAKTVINRSNRSRRLWNFLVPPTWQPDPESGLDGLEDSIGRHTSDIGLTNTELNEFHRFELLRNELMELEKRVQRSSEESDTDEDSKNTDDTASSFHDPENTQLVQIQKKDNIIEKSIDKLKETSTDVWQGTQLLAIDVAAAMGLLRRALSGDELTGKEKKALRRTLTDLASVVPIGVLMLLPVTAVGHAAMLAAIQRYVPALIPSTYGQERLNLLRQLEKVKEMKTSEVNSDENTEEEAE</sequence>
<name>A0A6J1BTX3_MOMCH</name>
<dbReference type="GO" id="GO:0030003">
    <property type="term" value="P:intracellular monoatomic cation homeostasis"/>
    <property type="evidence" value="ECO:0007669"/>
    <property type="project" value="TreeGrafter"/>
</dbReference>
<accession>A0A6J1BTX3</accession>
<evidence type="ECO:0000313" key="3">
    <source>
        <dbReference type="RefSeq" id="XP_022133041.1"/>
    </source>
</evidence>
<feature type="compositionally biased region" description="Basic and acidic residues" evidence="1">
    <location>
        <begin position="567"/>
        <end position="576"/>
    </location>
</feature>
<dbReference type="AlphaFoldDB" id="A0A6J1BTX3"/>
<keyword evidence="2" id="KW-1185">Reference proteome</keyword>
<organism evidence="2 3">
    <name type="scientific">Momordica charantia</name>
    <name type="common">Bitter gourd</name>
    <name type="synonym">Balsam pear</name>
    <dbReference type="NCBI Taxonomy" id="3673"/>
    <lineage>
        <taxon>Eukaryota</taxon>
        <taxon>Viridiplantae</taxon>
        <taxon>Streptophyta</taxon>
        <taxon>Embryophyta</taxon>
        <taxon>Tracheophyta</taxon>
        <taxon>Spermatophyta</taxon>
        <taxon>Magnoliopsida</taxon>
        <taxon>eudicotyledons</taxon>
        <taxon>Gunneridae</taxon>
        <taxon>Pentapetalae</taxon>
        <taxon>rosids</taxon>
        <taxon>fabids</taxon>
        <taxon>Cucurbitales</taxon>
        <taxon>Cucurbitaceae</taxon>
        <taxon>Momordiceae</taxon>
        <taxon>Momordica</taxon>
    </lineage>
</organism>